<dbReference type="Proteomes" id="UP000075882">
    <property type="component" value="Unassembled WGS sequence"/>
</dbReference>
<evidence type="ECO:0000256" key="1">
    <source>
        <dbReference type="SAM" id="MobiDB-lite"/>
    </source>
</evidence>
<proteinExistence type="predicted"/>
<protein>
    <submittedName>
        <fullName evidence="2">Uncharacterized protein</fullName>
    </submittedName>
</protein>
<dbReference type="EnsemblMetazoa" id="ACOM031969-RA">
    <property type="protein sequence ID" value="ACOM031969-PA.1"/>
    <property type="gene ID" value="ACOM031969"/>
</dbReference>
<organism evidence="2">
    <name type="scientific">Anopheles coluzzii</name>
    <name type="common">African malaria mosquito</name>
    <dbReference type="NCBI Taxonomy" id="1518534"/>
    <lineage>
        <taxon>Eukaryota</taxon>
        <taxon>Metazoa</taxon>
        <taxon>Ecdysozoa</taxon>
        <taxon>Arthropoda</taxon>
        <taxon>Hexapoda</taxon>
        <taxon>Insecta</taxon>
        <taxon>Pterygota</taxon>
        <taxon>Neoptera</taxon>
        <taxon>Endopterygota</taxon>
        <taxon>Diptera</taxon>
        <taxon>Nematocera</taxon>
        <taxon>Culicoidea</taxon>
        <taxon>Culicidae</taxon>
        <taxon>Anophelinae</taxon>
        <taxon>Anopheles</taxon>
    </lineage>
</organism>
<feature type="region of interest" description="Disordered" evidence="1">
    <location>
        <begin position="1"/>
        <end position="31"/>
    </location>
</feature>
<dbReference type="AlphaFoldDB" id="A0A8W7PHL0"/>
<name>A0A8W7PHL0_ANOCL</name>
<evidence type="ECO:0000313" key="2">
    <source>
        <dbReference type="EnsemblMetazoa" id="ACOM031969-PA.1"/>
    </source>
</evidence>
<sequence length="215" mass="23438">MTPCTLPSRSVATSSTHTISPSRTSMSWNTSSKLSTMKQITCSSFGDVRVQMASSTSGSPIGSLRESFRNTSISVSYRGIARDEPLMCFLRTKNSRSSQSMLCSGSDWKRKWRTNRSVHWRAVWGDLSRAEAVPPSPPALADIVKARRWGSTVALGFRTERTPTPVSAVSGPNDSTAVPAAFSCDPPFGSFCSHRRRCILSPANSLNVAPHSVHW</sequence>
<reference evidence="2" key="1">
    <citation type="submission" date="2022-08" db="UniProtKB">
        <authorList>
            <consortium name="EnsemblMetazoa"/>
        </authorList>
    </citation>
    <scope>IDENTIFICATION</scope>
</reference>
<accession>A0A8W7PHL0</accession>